<evidence type="ECO:0000313" key="4">
    <source>
        <dbReference type="EMBL" id="KAD3337041.1"/>
    </source>
</evidence>
<gene>
    <name evidence="4" type="ORF">E3N88_32561</name>
</gene>
<comment type="caution">
    <text evidence="4">The sequence shown here is derived from an EMBL/GenBank/DDBJ whole genome shotgun (WGS) entry which is preliminary data.</text>
</comment>
<dbReference type="AlphaFoldDB" id="A0A5N6MA36"/>
<protein>
    <recommendedName>
        <fullName evidence="3">CCHC-type domain-containing protein</fullName>
    </recommendedName>
</protein>
<evidence type="ECO:0000259" key="3">
    <source>
        <dbReference type="PROSITE" id="PS50158"/>
    </source>
</evidence>
<dbReference type="EMBL" id="SZYD01000016">
    <property type="protein sequence ID" value="KAD3337041.1"/>
    <property type="molecule type" value="Genomic_DNA"/>
</dbReference>
<feature type="domain" description="CCHC-type" evidence="3">
    <location>
        <begin position="140"/>
        <end position="154"/>
    </location>
</feature>
<dbReference type="GO" id="GO:0003676">
    <property type="term" value="F:nucleic acid binding"/>
    <property type="evidence" value="ECO:0007669"/>
    <property type="project" value="InterPro"/>
</dbReference>
<feature type="region of interest" description="Disordered" evidence="2">
    <location>
        <begin position="138"/>
        <end position="163"/>
    </location>
</feature>
<accession>A0A5N6MA36</accession>
<dbReference type="InterPro" id="IPR001878">
    <property type="entry name" value="Znf_CCHC"/>
</dbReference>
<name>A0A5N6MA36_9ASTR</name>
<dbReference type="PROSITE" id="PS50158">
    <property type="entry name" value="ZF_CCHC"/>
    <property type="match status" value="1"/>
</dbReference>
<keyword evidence="1" id="KW-0862">Zinc</keyword>
<organism evidence="4 5">
    <name type="scientific">Mikania micrantha</name>
    <name type="common">bitter vine</name>
    <dbReference type="NCBI Taxonomy" id="192012"/>
    <lineage>
        <taxon>Eukaryota</taxon>
        <taxon>Viridiplantae</taxon>
        <taxon>Streptophyta</taxon>
        <taxon>Embryophyta</taxon>
        <taxon>Tracheophyta</taxon>
        <taxon>Spermatophyta</taxon>
        <taxon>Magnoliopsida</taxon>
        <taxon>eudicotyledons</taxon>
        <taxon>Gunneridae</taxon>
        <taxon>Pentapetalae</taxon>
        <taxon>asterids</taxon>
        <taxon>campanulids</taxon>
        <taxon>Asterales</taxon>
        <taxon>Asteraceae</taxon>
        <taxon>Asteroideae</taxon>
        <taxon>Heliantheae alliance</taxon>
        <taxon>Eupatorieae</taxon>
        <taxon>Mikania</taxon>
    </lineage>
</organism>
<dbReference type="Proteomes" id="UP000326396">
    <property type="component" value="Linkage Group LG6"/>
</dbReference>
<keyword evidence="1" id="KW-0479">Metal-binding</keyword>
<keyword evidence="5" id="KW-1185">Reference proteome</keyword>
<dbReference type="OrthoDB" id="1914915at2759"/>
<evidence type="ECO:0000313" key="5">
    <source>
        <dbReference type="Proteomes" id="UP000326396"/>
    </source>
</evidence>
<evidence type="ECO:0000256" key="2">
    <source>
        <dbReference type="SAM" id="MobiDB-lite"/>
    </source>
</evidence>
<proteinExistence type="predicted"/>
<reference evidence="4 5" key="1">
    <citation type="submission" date="2019-05" db="EMBL/GenBank/DDBJ databases">
        <title>Mikania micrantha, genome provides insights into the molecular mechanism of rapid growth.</title>
        <authorList>
            <person name="Liu B."/>
        </authorList>
    </citation>
    <scope>NUCLEOTIDE SEQUENCE [LARGE SCALE GENOMIC DNA]</scope>
    <source>
        <strain evidence="4">NLD-2019</strain>
        <tissue evidence="4">Leaf</tissue>
    </source>
</reference>
<keyword evidence="1" id="KW-0863">Zinc-finger</keyword>
<dbReference type="GO" id="GO:0008270">
    <property type="term" value="F:zinc ion binding"/>
    <property type="evidence" value="ECO:0007669"/>
    <property type="project" value="UniProtKB-KW"/>
</dbReference>
<sequence>MQRSVDLLPRKGDYTRFDIKDLKAKRGGYLQVTPEVDNVVRDIMSSSEYIVNKLVKDMKKLTIFRDTLKDIMDQTDEETRDRPNVKQKDIVSSFVPQHEESSVNVWVSSGIRKKGSGSHKRFKSKCEQAISRMGKRARGCHSCGQSGHDRRTCPALRGTHKDD</sequence>
<evidence type="ECO:0000256" key="1">
    <source>
        <dbReference type="PROSITE-ProRule" id="PRU00047"/>
    </source>
</evidence>